<dbReference type="CDD" id="cd00303">
    <property type="entry name" value="retropepsin_like"/>
    <property type="match status" value="1"/>
</dbReference>
<dbReference type="InterPro" id="IPR021109">
    <property type="entry name" value="Peptidase_aspartic_dom_sf"/>
</dbReference>
<name>A0A5B6WYK3_9ROSI</name>
<dbReference type="EMBL" id="SMMG02000001">
    <property type="protein sequence ID" value="KAA3486446.1"/>
    <property type="molecule type" value="Genomic_DNA"/>
</dbReference>
<dbReference type="SUPFAM" id="SSF50630">
    <property type="entry name" value="Acid proteases"/>
    <property type="match status" value="1"/>
</dbReference>
<evidence type="ECO:0000313" key="3">
    <source>
        <dbReference type="Proteomes" id="UP000325315"/>
    </source>
</evidence>
<dbReference type="AlphaFoldDB" id="A0A5B6WYK3"/>
<organism evidence="2 3">
    <name type="scientific">Gossypium australe</name>
    <dbReference type="NCBI Taxonomy" id="47621"/>
    <lineage>
        <taxon>Eukaryota</taxon>
        <taxon>Viridiplantae</taxon>
        <taxon>Streptophyta</taxon>
        <taxon>Embryophyta</taxon>
        <taxon>Tracheophyta</taxon>
        <taxon>Spermatophyta</taxon>
        <taxon>Magnoliopsida</taxon>
        <taxon>eudicotyledons</taxon>
        <taxon>Gunneridae</taxon>
        <taxon>Pentapetalae</taxon>
        <taxon>rosids</taxon>
        <taxon>malvids</taxon>
        <taxon>Malvales</taxon>
        <taxon>Malvaceae</taxon>
        <taxon>Malvoideae</taxon>
        <taxon>Gossypium</taxon>
    </lineage>
</organism>
<comment type="caution">
    <text evidence="2">The sequence shown here is derived from an EMBL/GenBank/DDBJ whole genome shotgun (WGS) entry which is preliminary data.</text>
</comment>
<dbReference type="InterPro" id="IPR032567">
    <property type="entry name" value="RTL1-rel"/>
</dbReference>
<evidence type="ECO:0000313" key="2">
    <source>
        <dbReference type="EMBL" id="KAA3486446.1"/>
    </source>
</evidence>
<dbReference type="Gene3D" id="4.10.60.10">
    <property type="entry name" value="Zinc finger, CCHC-type"/>
    <property type="match status" value="1"/>
</dbReference>
<feature type="compositionally biased region" description="Gly residues" evidence="1">
    <location>
        <begin position="55"/>
        <end position="74"/>
    </location>
</feature>
<feature type="compositionally biased region" description="Low complexity" evidence="1">
    <location>
        <begin position="41"/>
        <end position="54"/>
    </location>
</feature>
<proteinExistence type="predicted"/>
<accession>A0A5B6WYK3</accession>
<keyword evidence="3" id="KW-1185">Reference proteome</keyword>
<dbReference type="Gene3D" id="2.40.70.10">
    <property type="entry name" value="Acid Proteases"/>
    <property type="match status" value="1"/>
</dbReference>
<reference evidence="3" key="1">
    <citation type="journal article" date="2019" name="Plant Biotechnol. J.">
        <title>Genome sequencing of the Australian wild diploid species Gossypium australe highlights disease resistance and delayed gland morphogenesis.</title>
        <authorList>
            <person name="Cai Y."/>
            <person name="Cai X."/>
            <person name="Wang Q."/>
            <person name="Wang P."/>
            <person name="Zhang Y."/>
            <person name="Cai C."/>
            <person name="Xu Y."/>
            <person name="Wang K."/>
            <person name="Zhou Z."/>
            <person name="Wang C."/>
            <person name="Geng S."/>
            <person name="Li B."/>
            <person name="Dong Q."/>
            <person name="Hou Y."/>
            <person name="Wang H."/>
            <person name="Ai P."/>
            <person name="Liu Z."/>
            <person name="Yi F."/>
            <person name="Sun M."/>
            <person name="An G."/>
            <person name="Cheng J."/>
            <person name="Zhang Y."/>
            <person name="Shi Q."/>
            <person name="Xie Y."/>
            <person name="Shi X."/>
            <person name="Chang Y."/>
            <person name="Huang F."/>
            <person name="Chen Y."/>
            <person name="Hong S."/>
            <person name="Mi L."/>
            <person name="Sun Q."/>
            <person name="Zhang L."/>
            <person name="Zhou B."/>
            <person name="Peng R."/>
            <person name="Zhang X."/>
            <person name="Liu F."/>
        </authorList>
    </citation>
    <scope>NUCLEOTIDE SEQUENCE [LARGE SCALE GENOMIC DNA]</scope>
    <source>
        <strain evidence="3">cv. PA1801</strain>
    </source>
</reference>
<dbReference type="PANTHER" id="PTHR15503:SF45">
    <property type="entry name" value="RNA-DIRECTED DNA POLYMERASE HOMOLOG"/>
    <property type="match status" value="1"/>
</dbReference>
<sequence>MHLGECWKKTVGYFKCGSKDHMIKDCPMKPDGNRPAAQGFNQAGRGRQQPQRGRGANGRGNGAGRGRGTPGRGVGNTEARQPGLVYAVHRREDGDAPDVITGTFLISGKPYFALIDVGSTHSYVACRVVETLGIASELSDREMTVVSPLGQTVVVNKIFRSVPLELEGVIFPADLMELPFGEFNLILGMDWLVEHRAILDCAAKRMELRTPEDEMIIMIGERRNYLSNVVSALKADKMVRKGCKAFLAFVSVVDAKEGGVSGVRTVREFGDVFLEELPGIPSDREVEFGIELLPGTAPVSIAPYRMAPKELVELKAQI</sequence>
<gene>
    <name evidence="2" type="ORF">EPI10_030355</name>
</gene>
<dbReference type="Proteomes" id="UP000325315">
    <property type="component" value="Unassembled WGS sequence"/>
</dbReference>
<dbReference type="Pfam" id="PF08284">
    <property type="entry name" value="RVP_2"/>
    <property type="match status" value="1"/>
</dbReference>
<evidence type="ECO:0000256" key="1">
    <source>
        <dbReference type="SAM" id="MobiDB-lite"/>
    </source>
</evidence>
<protein>
    <submittedName>
        <fullName evidence="2">Uncharacterized protein</fullName>
    </submittedName>
</protein>
<dbReference type="OrthoDB" id="851428at2759"/>
<dbReference type="PANTHER" id="PTHR15503">
    <property type="entry name" value="LDOC1 RELATED"/>
    <property type="match status" value="1"/>
</dbReference>
<feature type="region of interest" description="Disordered" evidence="1">
    <location>
        <begin position="27"/>
        <end position="81"/>
    </location>
</feature>